<dbReference type="NCBIfam" id="TIGR02170">
    <property type="entry name" value="thyX"/>
    <property type="match status" value="1"/>
</dbReference>
<dbReference type="InterPro" id="IPR036098">
    <property type="entry name" value="Thymidylate_synthase_ThyX_sf"/>
</dbReference>
<dbReference type="Pfam" id="PF02511">
    <property type="entry name" value="Thy1"/>
    <property type="match status" value="1"/>
</dbReference>
<dbReference type="EMBL" id="MN740137">
    <property type="protein sequence ID" value="QHT89222.1"/>
    <property type="molecule type" value="Genomic_DNA"/>
</dbReference>
<dbReference type="PANTHER" id="PTHR34934:SF1">
    <property type="entry name" value="FLAVIN-DEPENDENT THYMIDYLATE SYNTHASE"/>
    <property type="match status" value="1"/>
</dbReference>
<protein>
    <recommendedName>
        <fullName evidence="2">Thymidylate synthase</fullName>
    </recommendedName>
</protein>
<reference evidence="1" key="1">
    <citation type="journal article" date="2020" name="Nature">
        <title>Giant virus diversity and host interactions through global metagenomics.</title>
        <authorList>
            <person name="Schulz F."/>
            <person name="Roux S."/>
            <person name="Paez-Espino D."/>
            <person name="Jungbluth S."/>
            <person name="Walsh D.A."/>
            <person name="Denef V.J."/>
            <person name="McMahon K.D."/>
            <person name="Konstantinidis K.T."/>
            <person name="Eloe-Fadrosh E.A."/>
            <person name="Kyrpides N.C."/>
            <person name="Woyke T."/>
        </authorList>
    </citation>
    <scope>NUCLEOTIDE SEQUENCE</scope>
    <source>
        <strain evidence="1">GVMAG-M-3300023184-53</strain>
    </source>
</reference>
<dbReference type="GO" id="GO:0070402">
    <property type="term" value="F:NADPH binding"/>
    <property type="evidence" value="ECO:0007669"/>
    <property type="project" value="TreeGrafter"/>
</dbReference>
<dbReference type="AlphaFoldDB" id="A0A6C0I8T7"/>
<dbReference type="Gene3D" id="3.30.1360.170">
    <property type="match status" value="1"/>
</dbReference>
<sequence length="288" mass="33298">MTTLPLFEPVIVGSGFVKIVDVLPRVVPDLELKCDSAIVQAARVSYSGGTTTKKSDKALIKYLLKNAHTTPFEMVQFKFHIKAPLFVVRQWQRHRMSSYNELSARYSVIEDSFWVPETLRTQSAINKQGSGEPVDRPDLIESMVKHQQDSYKLYTSLLDSGVSRELARTVLPLSINTEFYWKIDLHNLLRFISLRNDNHAQFEIQQYASVIKDIVREYCPITIEAFDEYITGSIRFSREEINCMNTNTLPQGKSSQEEFTEKLKQISLFKERTNWKSIIQWISPTSYI</sequence>
<evidence type="ECO:0000313" key="1">
    <source>
        <dbReference type="EMBL" id="QHT89222.1"/>
    </source>
</evidence>
<proteinExistence type="inferred from homology"/>
<accession>A0A6C0I8T7</accession>
<dbReference type="PROSITE" id="PS51331">
    <property type="entry name" value="THYX"/>
    <property type="match status" value="1"/>
</dbReference>
<dbReference type="SUPFAM" id="SSF69796">
    <property type="entry name" value="Thymidylate synthase-complementing protein Thy1"/>
    <property type="match status" value="1"/>
</dbReference>
<evidence type="ECO:0008006" key="2">
    <source>
        <dbReference type="Google" id="ProtNLM"/>
    </source>
</evidence>
<dbReference type="PANTHER" id="PTHR34934">
    <property type="entry name" value="FLAVIN-DEPENDENT THYMIDYLATE SYNTHASE"/>
    <property type="match status" value="1"/>
</dbReference>
<dbReference type="InterPro" id="IPR003669">
    <property type="entry name" value="Thymidylate_synthase_ThyX"/>
</dbReference>
<dbReference type="GO" id="GO:0006231">
    <property type="term" value="P:dTMP biosynthetic process"/>
    <property type="evidence" value="ECO:0007669"/>
    <property type="project" value="InterPro"/>
</dbReference>
<dbReference type="HAMAP" id="MF_01408">
    <property type="entry name" value="ThyX"/>
    <property type="match status" value="1"/>
</dbReference>
<organism evidence="1">
    <name type="scientific">viral metagenome</name>
    <dbReference type="NCBI Taxonomy" id="1070528"/>
    <lineage>
        <taxon>unclassified sequences</taxon>
        <taxon>metagenomes</taxon>
        <taxon>organismal metagenomes</taxon>
    </lineage>
</organism>
<dbReference type="GO" id="GO:0004799">
    <property type="term" value="F:thymidylate synthase activity"/>
    <property type="evidence" value="ECO:0007669"/>
    <property type="project" value="TreeGrafter"/>
</dbReference>
<dbReference type="GO" id="GO:0050797">
    <property type="term" value="F:thymidylate synthase (FAD) activity"/>
    <property type="evidence" value="ECO:0007669"/>
    <property type="project" value="InterPro"/>
</dbReference>
<dbReference type="CDD" id="cd20175">
    <property type="entry name" value="ThyX"/>
    <property type="match status" value="1"/>
</dbReference>
<dbReference type="GO" id="GO:0050660">
    <property type="term" value="F:flavin adenine dinucleotide binding"/>
    <property type="evidence" value="ECO:0007669"/>
    <property type="project" value="InterPro"/>
</dbReference>
<name>A0A6C0I8T7_9ZZZZ</name>